<evidence type="ECO:0000313" key="1">
    <source>
        <dbReference type="EMBL" id="DAD69076.1"/>
    </source>
</evidence>
<dbReference type="EMBL" id="BK014714">
    <property type="protein sequence ID" value="DAD69076.1"/>
    <property type="molecule type" value="Genomic_DNA"/>
</dbReference>
<name>A0A8S5LGB6_9CAUD</name>
<proteinExistence type="predicted"/>
<sequence>MRANLYNEVAEMRNYEVITSKEAEALKNNENLKWFETYTDELGRELISITASLEGEEDINRVLIIAE</sequence>
<organism evidence="1">
    <name type="scientific">Siphoviridae sp. ctFiA6</name>
    <dbReference type="NCBI Taxonomy" id="2823573"/>
    <lineage>
        <taxon>Viruses</taxon>
        <taxon>Duplodnaviria</taxon>
        <taxon>Heunggongvirae</taxon>
        <taxon>Uroviricota</taxon>
        <taxon>Caudoviricetes</taxon>
    </lineage>
</organism>
<accession>A0A8S5LGB6</accession>
<protein>
    <submittedName>
        <fullName evidence="1">Uncharacterized protein</fullName>
    </submittedName>
</protein>
<reference evidence="1" key="1">
    <citation type="journal article" date="2021" name="Proc. Natl. Acad. Sci. U.S.A.">
        <title>A Catalog of Tens of Thousands of Viruses from Human Metagenomes Reveals Hidden Associations with Chronic Diseases.</title>
        <authorList>
            <person name="Tisza M.J."/>
            <person name="Buck C.B."/>
        </authorList>
    </citation>
    <scope>NUCLEOTIDE SEQUENCE</scope>
    <source>
        <strain evidence="1">CtFiA6</strain>
    </source>
</reference>